<dbReference type="InterPro" id="IPR016032">
    <property type="entry name" value="Sig_transdc_resp-reg_C-effctor"/>
</dbReference>
<sequence>MKKKILVIDDEEHILELLKINLEFSGYDTYAYDTGKDVLEIIEKTNPDLILLDLMLPEIDGIEICKRIRRNPKFNKIKLLILSAKSDEIDKILCLEIGADDYITKPFSLRELLARIKAIFRRVDFEYDNTVEVMKKIDEKKENIKEEIIYYKDLKVDLKKGEIYKGEIKLNLTTKEFKLFSFLLLHKGEVLLRENIIEQVWKFDNNNSRSLDVHIRKLRIKLGDKNNSYLETIRGIGYMVPLE</sequence>
<protein>
    <submittedName>
        <fullName evidence="10">DNA-binding response regulator</fullName>
    </submittedName>
</protein>
<evidence type="ECO:0000313" key="11">
    <source>
        <dbReference type="Proteomes" id="UP000284676"/>
    </source>
</evidence>
<evidence type="ECO:0000256" key="2">
    <source>
        <dbReference type="ARBA" id="ARBA00023012"/>
    </source>
</evidence>
<dbReference type="Gene3D" id="1.10.10.10">
    <property type="entry name" value="Winged helix-like DNA-binding domain superfamily/Winged helix DNA-binding domain"/>
    <property type="match status" value="1"/>
</dbReference>
<dbReference type="InterPro" id="IPR036388">
    <property type="entry name" value="WH-like_DNA-bd_sf"/>
</dbReference>
<dbReference type="PROSITE" id="PS51755">
    <property type="entry name" value="OMPR_PHOB"/>
    <property type="match status" value="1"/>
</dbReference>
<comment type="caution">
    <text evidence="10">The sequence shown here is derived from an EMBL/GenBank/DDBJ whole genome shotgun (WGS) entry which is preliminary data.</text>
</comment>
<dbReference type="Pfam" id="PF00072">
    <property type="entry name" value="Response_reg"/>
    <property type="match status" value="1"/>
</dbReference>
<dbReference type="PANTHER" id="PTHR48111">
    <property type="entry name" value="REGULATOR OF RPOS"/>
    <property type="match status" value="1"/>
</dbReference>
<evidence type="ECO:0000256" key="4">
    <source>
        <dbReference type="ARBA" id="ARBA00023125"/>
    </source>
</evidence>
<dbReference type="Proteomes" id="UP000284676">
    <property type="component" value="Unassembled WGS sequence"/>
</dbReference>
<evidence type="ECO:0000259" key="9">
    <source>
        <dbReference type="PROSITE" id="PS51755"/>
    </source>
</evidence>
<dbReference type="GO" id="GO:0005829">
    <property type="term" value="C:cytosol"/>
    <property type="evidence" value="ECO:0007669"/>
    <property type="project" value="TreeGrafter"/>
</dbReference>
<keyword evidence="4 7" id="KW-0238">DNA-binding</keyword>
<dbReference type="PROSITE" id="PS50110">
    <property type="entry name" value="RESPONSE_REGULATORY"/>
    <property type="match status" value="1"/>
</dbReference>
<feature type="DNA-binding region" description="OmpR/PhoB-type" evidence="7">
    <location>
        <begin position="146"/>
        <end position="242"/>
    </location>
</feature>
<feature type="domain" description="Response regulatory" evidence="8">
    <location>
        <begin position="4"/>
        <end position="120"/>
    </location>
</feature>
<evidence type="ECO:0000259" key="8">
    <source>
        <dbReference type="PROSITE" id="PS50110"/>
    </source>
</evidence>
<keyword evidence="3" id="KW-0805">Transcription regulation</keyword>
<dbReference type="RefSeq" id="WP_005886253.1">
    <property type="nucleotide sequence ID" value="NZ_CABMMQ010000009.1"/>
</dbReference>
<dbReference type="SMART" id="SM00862">
    <property type="entry name" value="Trans_reg_C"/>
    <property type="match status" value="1"/>
</dbReference>
<evidence type="ECO:0000256" key="6">
    <source>
        <dbReference type="PROSITE-ProRule" id="PRU00169"/>
    </source>
</evidence>
<proteinExistence type="predicted"/>
<dbReference type="PANTHER" id="PTHR48111:SF73">
    <property type="entry name" value="ALKALINE PHOSPHATASE SYNTHESIS TRANSCRIPTIONAL REGULATORY PROTEIN PHOP"/>
    <property type="match status" value="1"/>
</dbReference>
<dbReference type="GO" id="GO:0000976">
    <property type="term" value="F:transcription cis-regulatory region binding"/>
    <property type="evidence" value="ECO:0007669"/>
    <property type="project" value="TreeGrafter"/>
</dbReference>
<keyword evidence="2" id="KW-0902">Two-component regulatory system</keyword>
<dbReference type="Gene3D" id="6.10.250.690">
    <property type="match status" value="1"/>
</dbReference>
<feature type="domain" description="OmpR/PhoB-type" evidence="9">
    <location>
        <begin position="146"/>
        <end position="242"/>
    </location>
</feature>
<evidence type="ECO:0000256" key="3">
    <source>
        <dbReference type="ARBA" id="ARBA00023015"/>
    </source>
</evidence>
<name>A0A414PLT5_FUSMR</name>
<dbReference type="SUPFAM" id="SSF52172">
    <property type="entry name" value="CheY-like"/>
    <property type="match status" value="1"/>
</dbReference>
<evidence type="ECO:0000256" key="1">
    <source>
        <dbReference type="ARBA" id="ARBA00022553"/>
    </source>
</evidence>
<dbReference type="GeneID" id="62762417"/>
<organism evidence="10 11">
    <name type="scientific">Fusobacterium mortiferum</name>
    <dbReference type="NCBI Taxonomy" id="850"/>
    <lineage>
        <taxon>Bacteria</taxon>
        <taxon>Fusobacteriati</taxon>
        <taxon>Fusobacteriota</taxon>
        <taxon>Fusobacteriia</taxon>
        <taxon>Fusobacteriales</taxon>
        <taxon>Fusobacteriaceae</taxon>
        <taxon>Fusobacterium</taxon>
    </lineage>
</organism>
<keyword evidence="1 6" id="KW-0597">Phosphoprotein</keyword>
<evidence type="ECO:0000256" key="7">
    <source>
        <dbReference type="PROSITE-ProRule" id="PRU01091"/>
    </source>
</evidence>
<keyword evidence="5" id="KW-0804">Transcription</keyword>
<evidence type="ECO:0000256" key="5">
    <source>
        <dbReference type="ARBA" id="ARBA00023163"/>
    </source>
</evidence>
<dbReference type="InterPro" id="IPR011006">
    <property type="entry name" value="CheY-like_superfamily"/>
</dbReference>
<dbReference type="Gene3D" id="3.40.50.2300">
    <property type="match status" value="1"/>
</dbReference>
<dbReference type="InterPro" id="IPR001789">
    <property type="entry name" value="Sig_transdc_resp-reg_receiver"/>
</dbReference>
<accession>A0A414PLT5</accession>
<dbReference type="AlphaFoldDB" id="A0A414PLT5"/>
<gene>
    <name evidence="10" type="ORF">DW663_12790</name>
</gene>
<dbReference type="Pfam" id="PF00486">
    <property type="entry name" value="Trans_reg_C"/>
    <property type="match status" value="1"/>
</dbReference>
<dbReference type="InterPro" id="IPR039420">
    <property type="entry name" value="WalR-like"/>
</dbReference>
<dbReference type="FunFam" id="3.40.50.2300:FF:000001">
    <property type="entry name" value="DNA-binding response regulator PhoB"/>
    <property type="match status" value="1"/>
</dbReference>
<reference evidence="10 11" key="1">
    <citation type="submission" date="2018-08" db="EMBL/GenBank/DDBJ databases">
        <title>A genome reference for cultivated species of the human gut microbiota.</title>
        <authorList>
            <person name="Zou Y."/>
            <person name="Xue W."/>
            <person name="Luo G."/>
        </authorList>
    </citation>
    <scope>NUCLEOTIDE SEQUENCE [LARGE SCALE GENOMIC DNA]</scope>
    <source>
        <strain evidence="10 11">AM25-1</strain>
    </source>
</reference>
<dbReference type="InterPro" id="IPR001867">
    <property type="entry name" value="OmpR/PhoB-type_DNA-bd"/>
</dbReference>
<dbReference type="CDD" id="cd00383">
    <property type="entry name" value="trans_reg_C"/>
    <property type="match status" value="1"/>
</dbReference>
<dbReference type="SUPFAM" id="SSF46894">
    <property type="entry name" value="C-terminal effector domain of the bipartite response regulators"/>
    <property type="match status" value="1"/>
</dbReference>
<dbReference type="SMART" id="SM00448">
    <property type="entry name" value="REC"/>
    <property type="match status" value="1"/>
</dbReference>
<dbReference type="EMBL" id="QRHL01000050">
    <property type="protein sequence ID" value="RHF69555.1"/>
    <property type="molecule type" value="Genomic_DNA"/>
</dbReference>
<feature type="modified residue" description="4-aspartylphosphate" evidence="6">
    <location>
        <position position="53"/>
    </location>
</feature>
<dbReference type="GO" id="GO:0000156">
    <property type="term" value="F:phosphorelay response regulator activity"/>
    <property type="evidence" value="ECO:0007669"/>
    <property type="project" value="TreeGrafter"/>
</dbReference>
<dbReference type="GO" id="GO:0032993">
    <property type="term" value="C:protein-DNA complex"/>
    <property type="evidence" value="ECO:0007669"/>
    <property type="project" value="TreeGrafter"/>
</dbReference>
<dbReference type="GO" id="GO:0006355">
    <property type="term" value="P:regulation of DNA-templated transcription"/>
    <property type="evidence" value="ECO:0007669"/>
    <property type="project" value="InterPro"/>
</dbReference>
<evidence type="ECO:0000313" key="10">
    <source>
        <dbReference type="EMBL" id="RHF69555.1"/>
    </source>
</evidence>